<evidence type="ECO:0000313" key="2">
    <source>
        <dbReference type="EMBL" id="TNN35843.1"/>
    </source>
</evidence>
<dbReference type="AlphaFoldDB" id="A0A4Z2F4N0"/>
<proteinExistence type="predicted"/>
<protein>
    <submittedName>
        <fullName evidence="2">Uncharacterized protein</fullName>
    </submittedName>
</protein>
<evidence type="ECO:0000256" key="1">
    <source>
        <dbReference type="SAM" id="MobiDB-lite"/>
    </source>
</evidence>
<organism evidence="2 3">
    <name type="scientific">Liparis tanakae</name>
    <name type="common">Tanaka's snailfish</name>
    <dbReference type="NCBI Taxonomy" id="230148"/>
    <lineage>
        <taxon>Eukaryota</taxon>
        <taxon>Metazoa</taxon>
        <taxon>Chordata</taxon>
        <taxon>Craniata</taxon>
        <taxon>Vertebrata</taxon>
        <taxon>Euteleostomi</taxon>
        <taxon>Actinopterygii</taxon>
        <taxon>Neopterygii</taxon>
        <taxon>Teleostei</taxon>
        <taxon>Neoteleostei</taxon>
        <taxon>Acanthomorphata</taxon>
        <taxon>Eupercaria</taxon>
        <taxon>Perciformes</taxon>
        <taxon>Cottioidei</taxon>
        <taxon>Cottales</taxon>
        <taxon>Liparidae</taxon>
        <taxon>Liparis</taxon>
    </lineage>
</organism>
<feature type="compositionally biased region" description="Basic residues" evidence="1">
    <location>
        <begin position="24"/>
        <end position="40"/>
    </location>
</feature>
<feature type="region of interest" description="Disordered" evidence="1">
    <location>
        <begin position="20"/>
        <end position="40"/>
    </location>
</feature>
<name>A0A4Z2F4N0_9TELE</name>
<keyword evidence="3" id="KW-1185">Reference proteome</keyword>
<dbReference type="Proteomes" id="UP000314294">
    <property type="component" value="Unassembled WGS sequence"/>
</dbReference>
<dbReference type="EMBL" id="SRLO01001699">
    <property type="protein sequence ID" value="TNN35843.1"/>
    <property type="molecule type" value="Genomic_DNA"/>
</dbReference>
<accession>A0A4Z2F4N0</accession>
<evidence type="ECO:0000313" key="3">
    <source>
        <dbReference type="Proteomes" id="UP000314294"/>
    </source>
</evidence>
<reference evidence="2 3" key="1">
    <citation type="submission" date="2019-03" db="EMBL/GenBank/DDBJ databases">
        <title>First draft genome of Liparis tanakae, snailfish: a comprehensive survey of snailfish specific genes.</title>
        <authorList>
            <person name="Kim W."/>
            <person name="Song I."/>
            <person name="Jeong J.-H."/>
            <person name="Kim D."/>
            <person name="Kim S."/>
            <person name="Ryu S."/>
            <person name="Song J.Y."/>
            <person name="Lee S.K."/>
        </authorList>
    </citation>
    <scope>NUCLEOTIDE SEQUENCE [LARGE SCALE GENOMIC DNA]</scope>
    <source>
        <tissue evidence="2">Muscle</tissue>
    </source>
</reference>
<sequence>MARPIPSMITRSVLRSRTTIARTLSRRLRGGRRRRSTGRFHSKLRLPLGSVILHRVPPQIQAGGTGAALDQRQPVLPQTRPADTQQSKTFPARTPRIRANCLSSQLSASRDFTAFM</sequence>
<comment type="caution">
    <text evidence="2">The sequence shown here is derived from an EMBL/GenBank/DDBJ whole genome shotgun (WGS) entry which is preliminary data.</text>
</comment>
<gene>
    <name evidence="2" type="ORF">EYF80_053991</name>
</gene>